<dbReference type="InterPro" id="IPR012677">
    <property type="entry name" value="Nucleotide-bd_a/b_plait_sf"/>
</dbReference>
<dbReference type="GO" id="GO:0005654">
    <property type="term" value="C:nucleoplasm"/>
    <property type="evidence" value="ECO:0007669"/>
    <property type="project" value="TreeGrafter"/>
</dbReference>
<dbReference type="InterPro" id="IPR035979">
    <property type="entry name" value="RBD_domain_sf"/>
</dbReference>
<evidence type="ECO:0000313" key="5">
    <source>
        <dbReference type="Proteomes" id="UP000799429"/>
    </source>
</evidence>
<keyword evidence="1 2" id="KW-0694">RNA-binding</keyword>
<dbReference type="EMBL" id="MU006089">
    <property type="protein sequence ID" value="KAF2843268.1"/>
    <property type="molecule type" value="Genomic_DNA"/>
</dbReference>
<accession>A0A9P4VTL1</accession>
<feature type="non-terminal residue" evidence="4">
    <location>
        <position position="1"/>
    </location>
</feature>
<dbReference type="SUPFAM" id="SSF54928">
    <property type="entry name" value="RNA-binding domain, RBD"/>
    <property type="match status" value="1"/>
</dbReference>
<sequence>LREIFGTYGIIQDVDLPMNRQFMTNRGTAYIMYHTTASAESAIAHMHEAQIDGAVISVSIVLP</sequence>
<dbReference type="Proteomes" id="UP000799429">
    <property type="component" value="Unassembled WGS sequence"/>
</dbReference>
<organism evidence="4 5">
    <name type="scientific">Patellaria atrata CBS 101060</name>
    <dbReference type="NCBI Taxonomy" id="1346257"/>
    <lineage>
        <taxon>Eukaryota</taxon>
        <taxon>Fungi</taxon>
        <taxon>Dikarya</taxon>
        <taxon>Ascomycota</taxon>
        <taxon>Pezizomycotina</taxon>
        <taxon>Dothideomycetes</taxon>
        <taxon>Dothideomycetes incertae sedis</taxon>
        <taxon>Patellariales</taxon>
        <taxon>Patellariaceae</taxon>
        <taxon>Patellaria</taxon>
    </lineage>
</organism>
<keyword evidence="5" id="KW-1185">Reference proteome</keyword>
<dbReference type="AlphaFoldDB" id="A0A9P4VTL1"/>
<comment type="caution">
    <text evidence="4">The sequence shown here is derived from an EMBL/GenBank/DDBJ whole genome shotgun (WGS) entry which is preliminary data.</text>
</comment>
<dbReference type="InterPro" id="IPR000504">
    <property type="entry name" value="RRM_dom"/>
</dbReference>
<evidence type="ECO:0000313" key="4">
    <source>
        <dbReference type="EMBL" id="KAF2843268.1"/>
    </source>
</evidence>
<dbReference type="PANTHER" id="PTHR15481">
    <property type="entry name" value="RIBONUCLEIC ACID BINDING PROTEIN S1"/>
    <property type="match status" value="1"/>
</dbReference>
<dbReference type="PROSITE" id="PS50102">
    <property type="entry name" value="RRM"/>
    <property type="match status" value="1"/>
</dbReference>
<name>A0A9P4VTL1_9PEZI</name>
<dbReference type="GO" id="GO:0003723">
    <property type="term" value="F:RNA binding"/>
    <property type="evidence" value="ECO:0007669"/>
    <property type="project" value="UniProtKB-UniRule"/>
</dbReference>
<protein>
    <recommendedName>
        <fullName evidence="3">RRM domain-containing protein</fullName>
    </recommendedName>
</protein>
<reference evidence="4" key="1">
    <citation type="journal article" date="2020" name="Stud. Mycol.">
        <title>101 Dothideomycetes genomes: a test case for predicting lifestyles and emergence of pathogens.</title>
        <authorList>
            <person name="Haridas S."/>
            <person name="Albert R."/>
            <person name="Binder M."/>
            <person name="Bloem J."/>
            <person name="Labutti K."/>
            <person name="Salamov A."/>
            <person name="Andreopoulos B."/>
            <person name="Baker S."/>
            <person name="Barry K."/>
            <person name="Bills G."/>
            <person name="Bluhm B."/>
            <person name="Cannon C."/>
            <person name="Castanera R."/>
            <person name="Culley D."/>
            <person name="Daum C."/>
            <person name="Ezra D."/>
            <person name="Gonzalez J."/>
            <person name="Henrissat B."/>
            <person name="Kuo A."/>
            <person name="Liang C."/>
            <person name="Lipzen A."/>
            <person name="Lutzoni F."/>
            <person name="Magnuson J."/>
            <person name="Mondo S."/>
            <person name="Nolan M."/>
            <person name="Ohm R."/>
            <person name="Pangilinan J."/>
            <person name="Park H.-J."/>
            <person name="Ramirez L."/>
            <person name="Alfaro M."/>
            <person name="Sun H."/>
            <person name="Tritt A."/>
            <person name="Yoshinaga Y."/>
            <person name="Zwiers L.-H."/>
            <person name="Turgeon B."/>
            <person name="Goodwin S."/>
            <person name="Spatafora J."/>
            <person name="Crous P."/>
            <person name="Grigoriev I."/>
        </authorList>
    </citation>
    <scope>NUCLEOTIDE SEQUENCE</scope>
    <source>
        <strain evidence="4">CBS 101060</strain>
    </source>
</reference>
<gene>
    <name evidence="4" type="ORF">M501DRAFT_903990</name>
</gene>
<feature type="domain" description="RRM" evidence="3">
    <location>
        <begin position="1"/>
        <end position="63"/>
    </location>
</feature>
<dbReference type="OrthoDB" id="252020at2759"/>
<dbReference type="GO" id="GO:0005737">
    <property type="term" value="C:cytoplasm"/>
    <property type="evidence" value="ECO:0007669"/>
    <property type="project" value="TreeGrafter"/>
</dbReference>
<dbReference type="GO" id="GO:0061574">
    <property type="term" value="C:ASAP complex"/>
    <property type="evidence" value="ECO:0007669"/>
    <property type="project" value="TreeGrafter"/>
</dbReference>
<dbReference type="GO" id="GO:0000398">
    <property type="term" value="P:mRNA splicing, via spliceosome"/>
    <property type="evidence" value="ECO:0007669"/>
    <property type="project" value="TreeGrafter"/>
</dbReference>
<feature type="non-terminal residue" evidence="4">
    <location>
        <position position="63"/>
    </location>
</feature>
<evidence type="ECO:0000256" key="1">
    <source>
        <dbReference type="ARBA" id="ARBA00022884"/>
    </source>
</evidence>
<evidence type="ECO:0000256" key="2">
    <source>
        <dbReference type="PROSITE-ProRule" id="PRU00176"/>
    </source>
</evidence>
<dbReference type="Pfam" id="PF00076">
    <property type="entry name" value="RRM_1"/>
    <property type="match status" value="1"/>
</dbReference>
<proteinExistence type="predicted"/>
<evidence type="ECO:0000259" key="3">
    <source>
        <dbReference type="PROSITE" id="PS50102"/>
    </source>
</evidence>
<dbReference type="PANTHER" id="PTHR15481:SF0">
    <property type="entry name" value="LD23870P-RELATED"/>
    <property type="match status" value="1"/>
</dbReference>
<dbReference type="Gene3D" id="3.30.70.330">
    <property type="match status" value="1"/>
</dbReference>